<evidence type="ECO:0000256" key="3">
    <source>
        <dbReference type="ARBA" id="ARBA00023315"/>
    </source>
</evidence>
<dbReference type="Proteomes" id="UP000028525">
    <property type="component" value="Unassembled WGS sequence"/>
</dbReference>
<evidence type="ECO:0000256" key="1">
    <source>
        <dbReference type="ARBA" id="ARBA00006383"/>
    </source>
</evidence>
<keyword evidence="6" id="KW-1185">Reference proteome</keyword>
<evidence type="ECO:0000313" key="6">
    <source>
        <dbReference type="Proteomes" id="UP000028525"/>
    </source>
</evidence>
<dbReference type="SUPFAM" id="SSF110710">
    <property type="entry name" value="TTHA0583/YokD-like"/>
    <property type="match status" value="1"/>
</dbReference>
<keyword evidence="3 4" id="KW-0012">Acyltransferase</keyword>
<dbReference type="OrthoDB" id="7330654at2"/>
<evidence type="ECO:0000313" key="5">
    <source>
        <dbReference type="EMBL" id="KEZ88567.1"/>
    </source>
</evidence>
<dbReference type="GO" id="GO:0046353">
    <property type="term" value="F:aminoglycoside 3-N-acetyltransferase activity"/>
    <property type="evidence" value="ECO:0007669"/>
    <property type="project" value="UniProtKB-EC"/>
</dbReference>
<comment type="caution">
    <text evidence="5">The sequence shown here is derived from an EMBL/GenBank/DDBJ whole genome shotgun (WGS) entry which is preliminary data.</text>
</comment>
<keyword evidence="4" id="KW-0046">Antibiotic resistance</keyword>
<gene>
    <name evidence="5" type="ORF">IO98_18020</name>
</gene>
<dbReference type="PANTHER" id="PTHR11104:SF0">
    <property type="entry name" value="SPBETA PROPHAGE-DERIVED AMINOGLYCOSIDE N(3')-ACETYLTRANSFERASE-LIKE PROTEIN YOKD"/>
    <property type="match status" value="1"/>
</dbReference>
<dbReference type="InterPro" id="IPR028345">
    <property type="entry name" value="Antibiotic_NAT-like"/>
</dbReference>
<organism evidence="5 6">
    <name type="scientific">Lacrimispora celerecrescens</name>
    <dbReference type="NCBI Taxonomy" id="29354"/>
    <lineage>
        <taxon>Bacteria</taxon>
        <taxon>Bacillati</taxon>
        <taxon>Bacillota</taxon>
        <taxon>Clostridia</taxon>
        <taxon>Lachnospirales</taxon>
        <taxon>Lachnospiraceae</taxon>
        <taxon>Lacrimispora</taxon>
    </lineage>
</organism>
<keyword evidence="2 4" id="KW-0808">Transferase</keyword>
<dbReference type="EC" id="2.3.1.-" evidence="4"/>
<dbReference type="EMBL" id="JPME01000023">
    <property type="protein sequence ID" value="KEZ88567.1"/>
    <property type="molecule type" value="Genomic_DNA"/>
</dbReference>
<dbReference type="Pfam" id="PF02522">
    <property type="entry name" value="Antibiotic_NAT"/>
    <property type="match status" value="1"/>
</dbReference>
<comment type="similarity">
    <text evidence="1 4">Belongs to the antibiotic N-acetyltransferase family.</text>
</comment>
<reference evidence="5 6" key="1">
    <citation type="submission" date="2014-07" db="EMBL/GenBank/DDBJ databases">
        <title>Draft genome of Clostridium celerecrescens 152B isolated from sediments associated with methane hydrate from Krishna Godavari basin.</title>
        <authorList>
            <person name="Honkalas V.S."/>
            <person name="Dabir A.P."/>
            <person name="Arora P."/>
            <person name="Dhakephalkar P.K."/>
        </authorList>
    </citation>
    <scope>NUCLEOTIDE SEQUENCE [LARGE SCALE GENOMIC DNA]</scope>
    <source>
        <strain evidence="5 6">152B</strain>
    </source>
</reference>
<name>A0A084JHY3_9FIRM</name>
<dbReference type="AlphaFoldDB" id="A0A084JHY3"/>
<dbReference type="STRING" id="29354.IO98_18020"/>
<proteinExistence type="inferred from homology"/>
<protein>
    <recommendedName>
        <fullName evidence="4">Aminoglycoside N(3)-acetyltransferase</fullName>
        <ecNumber evidence="4">2.3.1.-</ecNumber>
    </recommendedName>
</protein>
<dbReference type="InterPro" id="IPR003679">
    <property type="entry name" value="Amioglycoside_AcTrfase"/>
</dbReference>
<dbReference type="GO" id="GO:0046677">
    <property type="term" value="P:response to antibiotic"/>
    <property type="evidence" value="ECO:0007669"/>
    <property type="project" value="UniProtKB-KW"/>
</dbReference>
<dbReference type="RefSeq" id="WP_038283442.1">
    <property type="nucleotide sequence ID" value="NZ_JPME01000023.1"/>
</dbReference>
<accession>A0A084JHY3</accession>
<sequence>MYTKQDLKQNLKEMGIMPHDTLLLHSSMKAIGEVEGGADTVLDAFMEYMSDGLLILPTHTWAAMSEYHNVYDPRIEPACVGILPNLFMRRKGVLRSLHPTHSVAVYGKDSKAFIEGEENRTTPCPPGGCYDRLKNRNGKILLLGVGHERNTFIHCVEEHLDVPERLTKEPTYFKIVMPGNQIKPSFMHCHENPVTDHISDNYTKLEQAFYDRNAAVKSSFGDAACILCDANAVYEVTKDVLSHQINCIIELETIPKEWWLNV</sequence>
<dbReference type="PANTHER" id="PTHR11104">
    <property type="entry name" value="AMINOGLYCOSIDE N3-ACETYLTRANSFERASE"/>
    <property type="match status" value="1"/>
</dbReference>
<comment type="catalytic activity">
    <reaction evidence="4">
        <text>a 2-deoxystreptamine antibiotic + acetyl-CoA = an N(3)-acetyl-2-deoxystreptamine antibiotic + CoA + H(+)</text>
        <dbReference type="Rhea" id="RHEA:12665"/>
        <dbReference type="ChEBI" id="CHEBI:15378"/>
        <dbReference type="ChEBI" id="CHEBI:57287"/>
        <dbReference type="ChEBI" id="CHEBI:57288"/>
        <dbReference type="ChEBI" id="CHEBI:57921"/>
        <dbReference type="ChEBI" id="CHEBI:77452"/>
        <dbReference type="EC" id="2.3.1.81"/>
    </reaction>
</comment>
<evidence type="ECO:0000256" key="4">
    <source>
        <dbReference type="RuleBase" id="RU365031"/>
    </source>
</evidence>
<evidence type="ECO:0000256" key="2">
    <source>
        <dbReference type="ARBA" id="ARBA00022679"/>
    </source>
</evidence>